<comment type="caution">
    <text evidence="2">The sequence shown here is derived from an EMBL/GenBank/DDBJ whole genome shotgun (WGS) entry which is preliminary data.</text>
</comment>
<evidence type="ECO:0000256" key="1">
    <source>
        <dbReference type="SAM" id="SignalP"/>
    </source>
</evidence>
<accession>A0A4Q1K4M5</accession>
<dbReference type="EMBL" id="SBKO01000002">
    <property type="protein sequence ID" value="RXR19381.1"/>
    <property type="molecule type" value="Genomic_DNA"/>
</dbReference>
<dbReference type="OrthoDB" id="5522619at2"/>
<dbReference type="Proteomes" id="UP000290283">
    <property type="component" value="Unassembled WGS sequence"/>
</dbReference>
<dbReference type="RefSeq" id="WP_129435839.1">
    <property type="nucleotide sequence ID" value="NZ_SBKO01000002.1"/>
</dbReference>
<feature type="chain" id="PRO_5020749156" evidence="1">
    <location>
        <begin position="23"/>
        <end position="151"/>
    </location>
</feature>
<name>A0A4Q1K4M5_9FLAO</name>
<dbReference type="AlphaFoldDB" id="A0A4Q1K4M5"/>
<keyword evidence="3" id="KW-1185">Reference proteome</keyword>
<evidence type="ECO:0000313" key="2">
    <source>
        <dbReference type="EMBL" id="RXR19381.1"/>
    </source>
</evidence>
<reference evidence="3" key="1">
    <citation type="submission" date="2019-01" db="EMBL/GenBank/DDBJ databases">
        <title>Cytophagaceae bacterium strain CAR-16.</title>
        <authorList>
            <person name="Chen W.-M."/>
        </authorList>
    </citation>
    <scope>NUCLEOTIDE SEQUENCE [LARGE SCALE GENOMIC DNA]</scope>
    <source>
        <strain evidence="3">LLJ-11</strain>
    </source>
</reference>
<protein>
    <submittedName>
        <fullName evidence="2">2-dehydro-3-deoxyphosphooctonate aldolase</fullName>
    </submittedName>
</protein>
<keyword evidence="1" id="KW-0732">Signal</keyword>
<organism evidence="2 3">
    <name type="scientific">Flavobacterium amnicola</name>
    <dbReference type="NCBI Taxonomy" id="2506422"/>
    <lineage>
        <taxon>Bacteria</taxon>
        <taxon>Pseudomonadati</taxon>
        <taxon>Bacteroidota</taxon>
        <taxon>Flavobacteriia</taxon>
        <taxon>Flavobacteriales</taxon>
        <taxon>Flavobacteriaceae</taxon>
        <taxon>Flavobacterium</taxon>
    </lineage>
</organism>
<feature type="signal peptide" evidence="1">
    <location>
        <begin position="1"/>
        <end position="22"/>
    </location>
</feature>
<gene>
    <name evidence="2" type="ORF">EQG63_08035</name>
</gene>
<sequence>MKILPLLLLSTVLMLSSCISTRNTIRNIDDNIPGPALNEDYNSFIITKKATNKKYAYNENYPVNVGFTTLEDGLNNQIRFLNALAGPKGEKITYKLVDTCCPFPTKKSDMGAGMLDIFEINYEGQSKPILLYINKFERGEVMIPVGLTNRK</sequence>
<proteinExistence type="predicted"/>
<evidence type="ECO:0000313" key="3">
    <source>
        <dbReference type="Proteomes" id="UP000290283"/>
    </source>
</evidence>
<dbReference type="PROSITE" id="PS51257">
    <property type="entry name" value="PROKAR_LIPOPROTEIN"/>
    <property type="match status" value="1"/>
</dbReference>